<keyword evidence="3" id="KW-1185">Reference proteome</keyword>
<organism evidence="2 3">
    <name type="scientific">Mikania micrantha</name>
    <name type="common">bitter vine</name>
    <dbReference type="NCBI Taxonomy" id="192012"/>
    <lineage>
        <taxon>Eukaryota</taxon>
        <taxon>Viridiplantae</taxon>
        <taxon>Streptophyta</taxon>
        <taxon>Embryophyta</taxon>
        <taxon>Tracheophyta</taxon>
        <taxon>Spermatophyta</taxon>
        <taxon>Magnoliopsida</taxon>
        <taxon>eudicotyledons</taxon>
        <taxon>Gunneridae</taxon>
        <taxon>Pentapetalae</taxon>
        <taxon>asterids</taxon>
        <taxon>campanulids</taxon>
        <taxon>Asterales</taxon>
        <taxon>Asteraceae</taxon>
        <taxon>Asteroideae</taxon>
        <taxon>Heliantheae alliance</taxon>
        <taxon>Eupatorieae</taxon>
        <taxon>Mikania</taxon>
    </lineage>
</organism>
<gene>
    <name evidence="2" type="ORF">E3N88_37927</name>
</gene>
<reference evidence="2 3" key="1">
    <citation type="submission" date="2019-05" db="EMBL/GenBank/DDBJ databases">
        <title>Mikania micrantha, genome provides insights into the molecular mechanism of rapid growth.</title>
        <authorList>
            <person name="Liu B."/>
        </authorList>
    </citation>
    <scope>NUCLEOTIDE SEQUENCE [LARGE SCALE GENOMIC DNA]</scope>
    <source>
        <strain evidence="2">NLD-2019</strain>
        <tissue evidence="2">Leaf</tissue>
    </source>
</reference>
<feature type="region of interest" description="Disordered" evidence="1">
    <location>
        <begin position="93"/>
        <end position="135"/>
    </location>
</feature>
<dbReference type="OrthoDB" id="10599789at2759"/>
<proteinExistence type="predicted"/>
<protein>
    <submittedName>
        <fullName evidence="2">Uncharacterized protein</fullName>
    </submittedName>
</protein>
<evidence type="ECO:0000256" key="1">
    <source>
        <dbReference type="SAM" id="MobiDB-lite"/>
    </source>
</evidence>
<name>A0A5N6LSS3_9ASTR</name>
<accession>A0A5N6LSS3</accession>
<sequence>METWLSDQGLKKNGKTRCEISFERFMGLDLASIVICSNSFESPKKNLYLPAQQGSSLSSFICNSEVTMSLIKESVGGPDTPNVVDPVGLSVDLNEKETDTVDENLDDGEDGAKPKSKSGAWAHFTNIKMDEKGRH</sequence>
<comment type="caution">
    <text evidence="2">The sequence shown here is derived from an EMBL/GenBank/DDBJ whole genome shotgun (WGS) entry which is preliminary data.</text>
</comment>
<dbReference type="AlphaFoldDB" id="A0A5N6LSS3"/>
<feature type="compositionally biased region" description="Acidic residues" evidence="1">
    <location>
        <begin position="100"/>
        <end position="109"/>
    </location>
</feature>
<evidence type="ECO:0000313" key="3">
    <source>
        <dbReference type="Proteomes" id="UP000326396"/>
    </source>
</evidence>
<dbReference type="EMBL" id="SZYD01000018">
    <property type="protein sequence ID" value="KAD2804550.1"/>
    <property type="molecule type" value="Genomic_DNA"/>
</dbReference>
<dbReference type="Proteomes" id="UP000326396">
    <property type="component" value="Linkage Group LG8"/>
</dbReference>
<evidence type="ECO:0000313" key="2">
    <source>
        <dbReference type="EMBL" id="KAD2804550.1"/>
    </source>
</evidence>